<protein>
    <submittedName>
        <fullName evidence="1">Uncharacterized protein</fullName>
    </submittedName>
</protein>
<dbReference type="Proteomes" id="UP000070224">
    <property type="component" value="Unassembled WGS sequence"/>
</dbReference>
<dbReference type="RefSeq" id="WP_060935701.1">
    <property type="nucleotide sequence ID" value="NZ_KQ960453.1"/>
</dbReference>
<comment type="caution">
    <text evidence="1">The sequence shown here is derived from an EMBL/GenBank/DDBJ whole genome shotgun (WGS) entry which is preliminary data.</text>
</comment>
<name>A0A134B554_9PORP</name>
<dbReference type="PATRIC" id="fig|322095.3.peg.1512"/>
<reference evidence="2" key="1">
    <citation type="submission" date="2016-01" db="EMBL/GenBank/DDBJ databases">
        <authorList>
            <person name="Mitreva M."/>
            <person name="Pepin K.H."/>
            <person name="Mihindukulasuriya K.A."/>
            <person name="Fulton R."/>
            <person name="Fronick C."/>
            <person name="O'Laughlin M."/>
            <person name="Miner T."/>
            <person name="Herter B."/>
            <person name="Rosa B.A."/>
            <person name="Cordes M."/>
            <person name="Tomlinson C."/>
            <person name="Wollam A."/>
            <person name="Palsikar V.B."/>
            <person name="Mardis E.R."/>
            <person name="Wilson R.K."/>
        </authorList>
    </citation>
    <scope>NUCLEOTIDE SEQUENCE [LARGE SCALE GENOMIC DNA]</scope>
    <source>
        <strain evidence="2">KA00683</strain>
    </source>
</reference>
<gene>
    <name evidence="1" type="ORF">HMPREF3185_01536</name>
</gene>
<dbReference type="STRING" id="322095.HMPREF3185_01536"/>
<dbReference type="EMBL" id="LSDK01000098">
    <property type="protein sequence ID" value="KXB75087.1"/>
    <property type="molecule type" value="Genomic_DNA"/>
</dbReference>
<organism evidence="1 2">
    <name type="scientific">Porphyromonas somerae</name>
    <dbReference type="NCBI Taxonomy" id="322095"/>
    <lineage>
        <taxon>Bacteria</taxon>
        <taxon>Pseudomonadati</taxon>
        <taxon>Bacteroidota</taxon>
        <taxon>Bacteroidia</taxon>
        <taxon>Bacteroidales</taxon>
        <taxon>Porphyromonadaceae</taxon>
        <taxon>Porphyromonas</taxon>
    </lineage>
</organism>
<sequence length="63" mass="6818">MKKLFTIILCCLCAQITLLSQIIYSGRAISSEDKTPIPLANIVLLAQDSSFIAGGVTDELGRY</sequence>
<accession>A0A134B554</accession>
<keyword evidence="2" id="KW-1185">Reference proteome</keyword>
<proteinExistence type="predicted"/>
<evidence type="ECO:0000313" key="1">
    <source>
        <dbReference type="EMBL" id="KXB75087.1"/>
    </source>
</evidence>
<dbReference type="AlphaFoldDB" id="A0A134B554"/>
<evidence type="ECO:0000313" key="2">
    <source>
        <dbReference type="Proteomes" id="UP000070224"/>
    </source>
</evidence>
<dbReference type="OrthoDB" id="905020at2"/>